<evidence type="ECO:0000313" key="2">
    <source>
        <dbReference type="EMBL" id="AFA71201.1"/>
    </source>
</evidence>
<proteinExistence type="predicted"/>
<dbReference type="GeneID" id="90157242"/>
<sequence>MWLGILIGAGSLALPAALLALFARHLRRRQRQRTLGGYNSAVLGYTYGGVPAYDPPARTDSAAWTTTIEQHPPDEEVTA</sequence>
<dbReference type="EMBL" id="CP003119">
    <property type="protein sequence ID" value="AFA71201.1"/>
    <property type="molecule type" value="Genomic_DNA"/>
</dbReference>
<gene>
    <name evidence="2" type="ordered locus">GPOL_c01280</name>
</gene>
<name>H6N454_GORPV</name>
<keyword evidence="1" id="KW-0472">Membrane</keyword>
<organism evidence="2 3">
    <name type="scientific">Gordonia polyisoprenivorans (strain DSM 44266 / VH2)</name>
    <dbReference type="NCBI Taxonomy" id="1112204"/>
    <lineage>
        <taxon>Bacteria</taxon>
        <taxon>Bacillati</taxon>
        <taxon>Actinomycetota</taxon>
        <taxon>Actinomycetes</taxon>
        <taxon>Mycobacteriales</taxon>
        <taxon>Gordoniaceae</taxon>
        <taxon>Gordonia</taxon>
    </lineage>
</organism>
<dbReference type="RefSeq" id="WP_014358243.1">
    <property type="nucleotide sequence ID" value="NC_016906.1"/>
</dbReference>
<evidence type="ECO:0000313" key="3">
    <source>
        <dbReference type="Proteomes" id="UP000009154"/>
    </source>
</evidence>
<protein>
    <submittedName>
        <fullName evidence="2">Uncharacterized protein</fullName>
    </submittedName>
</protein>
<feature type="transmembrane region" description="Helical" evidence="1">
    <location>
        <begin position="6"/>
        <end position="23"/>
    </location>
</feature>
<keyword evidence="3" id="KW-1185">Reference proteome</keyword>
<dbReference type="AlphaFoldDB" id="H6N454"/>
<keyword evidence="1" id="KW-1133">Transmembrane helix</keyword>
<evidence type="ECO:0000256" key="1">
    <source>
        <dbReference type="SAM" id="Phobius"/>
    </source>
</evidence>
<dbReference type="KEGG" id="gpo:GPOL_c01280"/>
<accession>H6N454</accession>
<keyword evidence="1" id="KW-0812">Transmembrane</keyword>
<reference evidence="2 3" key="1">
    <citation type="journal article" date="2012" name="Appl. Environ. Microbiol.">
        <title>Involvement of two latex-clearing proteins during rubber degradation and insights into the subsequent degradation pathway revealed by the genome sequence of Gordonia polyisoprenivorans strain VH2.</title>
        <authorList>
            <person name="Hiessl S."/>
            <person name="Schuldes J."/>
            <person name="Thurmer A."/>
            <person name="Halbsguth T."/>
            <person name="Broker D."/>
            <person name="Angelov A."/>
            <person name="Liebl W."/>
            <person name="Daniel R."/>
            <person name="Steinbuchel A."/>
        </authorList>
    </citation>
    <scope>NUCLEOTIDE SEQUENCE [LARGE SCALE GENOMIC DNA]</scope>
    <source>
        <strain evidence="3">DSM 44266 / VH2</strain>
    </source>
</reference>
<dbReference type="STRING" id="1112204.GPOL_c01280"/>
<dbReference type="Proteomes" id="UP000009154">
    <property type="component" value="Chromosome"/>
</dbReference>
<dbReference type="HOGENOM" id="CLU_2601131_0_0_11"/>